<feature type="compositionally biased region" description="Low complexity" evidence="4">
    <location>
        <begin position="558"/>
        <end position="570"/>
    </location>
</feature>
<dbReference type="Gene3D" id="3.90.580.10">
    <property type="entry name" value="Zinc finger, CHC2-type domain"/>
    <property type="match status" value="1"/>
</dbReference>
<dbReference type="PANTHER" id="PTHR30313:SF2">
    <property type="entry name" value="DNA PRIMASE"/>
    <property type="match status" value="1"/>
</dbReference>
<feature type="compositionally biased region" description="Basic and acidic residues" evidence="4">
    <location>
        <begin position="952"/>
        <end position="963"/>
    </location>
</feature>
<dbReference type="AlphaFoldDB" id="A0A9D1JUZ3"/>
<evidence type="ECO:0000256" key="1">
    <source>
        <dbReference type="ARBA" id="ARBA00022723"/>
    </source>
</evidence>
<dbReference type="InterPro" id="IPR036977">
    <property type="entry name" value="DNA_primase_Znf_CHC2"/>
</dbReference>
<gene>
    <name evidence="6" type="ORF">IAA83_10375</name>
</gene>
<keyword evidence="1" id="KW-0479">Metal-binding</keyword>
<comment type="caution">
    <text evidence="6">The sequence shown here is derived from an EMBL/GenBank/DDBJ whole genome shotgun (WGS) entry which is preliminary data.</text>
</comment>
<keyword evidence="2" id="KW-0863">Zinc-finger</keyword>
<dbReference type="InterPro" id="IPR050219">
    <property type="entry name" value="DnaG_primase"/>
</dbReference>
<protein>
    <submittedName>
        <fullName evidence="6">DUF4316 domain-containing protein</fullName>
    </submittedName>
</protein>
<dbReference type="PANTHER" id="PTHR30313">
    <property type="entry name" value="DNA PRIMASE"/>
    <property type="match status" value="1"/>
</dbReference>
<dbReference type="InterPro" id="IPR040568">
    <property type="entry name" value="LPD16"/>
</dbReference>
<feature type="region of interest" description="Disordered" evidence="4">
    <location>
        <begin position="556"/>
        <end position="579"/>
    </location>
</feature>
<dbReference type="SUPFAM" id="SSF57783">
    <property type="entry name" value="Zinc beta-ribbon"/>
    <property type="match status" value="1"/>
</dbReference>
<dbReference type="GO" id="GO:0005737">
    <property type="term" value="C:cytoplasm"/>
    <property type="evidence" value="ECO:0007669"/>
    <property type="project" value="TreeGrafter"/>
</dbReference>
<dbReference type="Pfam" id="PF14195">
    <property type="entry name" value="DUF4316"/>
    <property type="match status" value="1"/>
</dbReference>
<organism evidence="6 7">
    <name type="scientific">Candidatus Avoscillospira avistercoris</name>
    <dbReference type="NCBI Taxonomy" id="2840707"/>
    <lineage>
        <taxon>Bacteria</taxon>
        <taxon>Bacillati</taxon>
        <taxon>Bacillota</taxon>
        <taxon>Clostridia</taxon>
        <taxon>Eubacteriales</taxon>
        <taxon>Oscillospiraceae</taxon>
        <taxon>Oscillospiraceae incertae sedis</taxon>
        <taxon>Candidatus Avoscillospira</taxon>
    </lineage>
</organism>
<evidence type="ECO:0000256" key="4">
    <source>
        <dbReference type="SAM" id="MobiDB-lite"/>
    </source>
</evidence>
<dbReference type="GO" id="GO:0008270">
    <property type="term" value="F:zinc ion binding"/>
    <property type="evidence" value="ECO:0007669"/>
    <property type="project" value="UniProtKB-KW"/>
</dbReference>
<dbReference type="Proteomes" id="UP000886741">
    <property type="component" value="Unassembled WGS sequence"/>
</dbReference>
<sequence length="988" mass="112292">MGESVFEVVKQSVAVREAAEMYGIAVGRGGMACCPFHDDRHPSLKLNEDYFYCFGCGATGDVIDFTARLYDLSPKEAAEKLAQDFGLSYDSKAPPRRSYVRQKSEAQVRKEKREHGWRVLTDYYHLLRKWEADYSPRTPDEDPHLRFLEAVQKKEYMGYLLDTFLDSSTEEQDQWIAEHTTELSAIERRVNLMADKPTNRERLQQITAGIEQGIKELFESEKYMRYLSVMSRFHRYSVNNTMLIYMQKPDATLVAGYNKWKNQFERHVKRGEHGITIIAPTPFKKKIEEQKLDPDTKAPMLDQDGKVIMEEREVEIPMFRPVKVFDVSQTDGKPLPELASSLSGSVQNYEIFMEALRRSAPVPLSVEPMATNMDGYFSPDRQRIAIREGMSEVQTVSAAVHEIAHSKLHDPKKYEAEPTWKIVMVSGGGVKHDYRLDFATEAEAEQAAAEDDWRYVDENQFEWRLEVEKDLTAVKQAVKNRNTEEVEAESISYAVCQYYGIQTADNSFGYIATWSQDKTLPELRASLETINKAAGELIVDIDRHYKEICKERGIDLTAQPEQAVPQQPAEEMPDTPSPSTEAQEALLLVDEATYLHVQSCDTGWDYTLYDAATRKQLDGGQLDAPELPLSTVALKICEIHDMGGQTIQYAPLNMIETLQEAAVQQMQTAAQATTPETTMLPDAPEQHLDEYPMPDPSLTQDDLEQCGYLDGDLLPLSKERAYELMAQDLTVYMVQQGENPAMAFDTDDLDAHDGIFAVTREEWEESPVFDAQVKARMDHQQEREQAFLDHKGDCFAIYQVKHTDELRDIRYEGLEWIKSIGRTVQRDNYDLVYTAPLAPGDLKGSVLDNLEYRFNNEHPADYRHPSMSVSDIVAIKRDGKVSCHYCDSFGFAEVPGFLPDNPLKNAEMAVEDDYGMIDGILNNGSKEPTVAQLEQQARNGQPISLMDLAAAAHREDRDKKKSVVEQLKSQPKTEHKKSAPKKSAEREL</sequence>
<keyword evidence="3" id="KW-0862">Zinc</keyword>
<dbReference type="InterPro" id="IPR025923">
    <property type="entry name" value="YodL-like_dom"/>
</dbReference>
<evidence type="ECO:0000256" key="2">
    <source>
        <dbReference type="ARBA" id="ARBA00022771"/>
    </source>
</evidence>
<reference evidence="6" key="2">
    <citation type="journal article" date="2021" name="PeerJ">
        <title>Extensive microbial diversity within the chicken gut microbiome revealed by metagenomics and culture.</title>
        <authorList>
            <person name="Gilroy R."/>
            <person name="Ravi A."/>
            <person name="Getino M."/>
            <person name="Pursley I."/>
            <person name="Horton D.L."/>
            <person name="Alikhan N.F."/>
            <person name="Baker D."/>
            <person name="Gharbi K."/>
            <person name="Hall N."/>
            <person name="Watson M."/>
            <person name="Adriaenssens E.M."/>
            <person name="Foster-Nyarko E."/>
            <person name="Jarju S."/>
            <person name="Secka A."/>
            <person name="Antonio M."/>
            <person name="Oren A."/>
            <person name="Chaudhuri R.R."/>
            <person name="La Ragione R."/>
            <person name="Hildebrand F."/>
            <person name="Pallen M.J."/>
        </authorList>
    </citation>
    <scope>NUCLEOTIDE SEQUENCE</scope>
    <source>
        <strain evidence="6">ChiBcec16-1751</strain>
    </source>
</reference>
<name>A0A9D1JUZ3_9FIRM</name>
<evidence type="ECO:0000313" key="6">
    <source>
        <dbReference type="EMBL" id="HIS65754.1"/>
    </source>
</evidence>
<dbReference type="GO" id="GO:0003899">
    <property type="term" value="F:DNA-directed RNA polymerase activity"/>
    <property type="evidence" value="ECO:0007669"/>
    <property type="project" value="InterPro"/>
</dbReference>
<dbReference type="InterPro" id="IPR002694">
    <property type="entry name" value="Znf_CHC2"/>
</dbReference>
<dbReference type="InterPro" id="IPR013610">
    <property type="entry name" value="ArdC_N"/>
</dbReference>
<dbReference type="Pfam" id="PF14191">
    <property type="entry name" value="YodL"/>
    <property type="match status" value="1"/>
</dbReference>
<dbReference type="InterPro" id="IPR025465">
    <property type="entry name" value="DUF4316"/>
</dbReference>
<evidence type="ECO:0000256" key="3">
    <source>
        <dbReference type="ARBA" id="ARBA00022833"/>
    </source>
</evidence>
<accession>A0A9D1JUZ3</accession>
<dbReference type="Pfam" id="PF08401">
    <property type="entry name" value="ArdcN"/>
    <property type="match status" value="1"/>
</dbReference>
<dbReference type="EMBL" id="DVJJ01000160">
    <property type="protein sequence ID" value="HIS65754.1"/>
    <property type="molecule type" value="Genomic_DNA"/>
</dbReference>
<feature type="domain" description="Zinc finger CHC2-type" evidence="5">
    <location>
        <begin position="31"/>
        <end position="82"/>
    </location>
</feature>
<feature type="compositionally biased region" description="Basic and acidic residues" evidence="4">
    <location>
        <begin position="971"/>
        <end position="988"/>
    </location>
</feature>
<evidence type="ECO:0000313" key="7">
    <source>
        <dbReference type="Proteomes" id="UP000886741"/>
    </source>
</evidence>
<proteinExistence type="predicted"/>
<dbReference type="Pfam" id="PF18830">
    <property type="entry name" value="LPD16"/>
    <property type="match status" value="1"/>
</dbReference>
<evidence type="ECO:0000259" key="5">
    <source>
        <dbReference type="SMART" id="SM00400"/>
    </source>
</evidence>
<dbReference type="SMART" id="SM00400">
    <property type="entry name" value="ZnF_CHCC"/>
    <property type="match status" value="1"/>
</dbReference>
<dbReference type="GO" id="GO:0003697">
    <property type="term" value="F:single-stranded DNA binding"/>
    <property type="evidence" value="ECO:0007669"/>
    <property type="project" value="InterPro"/>
</dbReference>
<feature type="region of interest" description="Disordered" evidence="4">
    <location>
        <begin position="952"/>
        <end position="988"/>
    </location>
</feature>
<dbReference type="Pfam" id="PF01807">
    <property type="entry name" value="Zn_ribbon_DnaG"/>
    <property type="match status" value="1"/>
</dbReference>
<dbReference type="GO" id="GO:0006269">
    <property type="term" value="P:DNA replication, synthesis of primer"/>
    <property type="evidence" value="ECO:0007669"/>
    <property type="project" value="TreeGrafter"/>
</dbReference>
<reference evidence="6" key="1">
    <citation type="submission" date="2020-10" db="EMBL/GenBank/DDBJ databases">
        <authorList>
            <person name="Gilroy R."/>
        </authorList>
    </citation>
    <scope>NUCLEOTIDE SEQUENCE</scope>
    <source>
        <strain evidence="6">ChiBcec16-1751</strain>
    </source>
</reference>